<dbReference type="EMBL" id="LT906434">
    <property type="protein sequence ID" value="SNU78680.1"/>
    <property type="molecule type" value="Genomic_DNA"/>
</dbReference>
<accession>A0AB38DND8</accession>
<name>A0AB38DND8_9NEIS</name>
<evidence type="ECO:0000313" key="1">
    <source>
        <dbReference type="EMBL" id="OSI09282.1"/>
    </source>
</evidence>
<dbReference type="EMBL" id="MTBM01000015">
    <property type="protein sequence ID" value="OSI09282.1"/>
    <property type="molecule type" value="Genomic_DNA"/>
</dbReference>
<dbReference type="Proteomes" id="UP000193466">
    <property type="component" value="Unassembled WGS sequence"/>
</dbReference>
<dbReference type="KEGG" id="nzo:SAMEA4504057_0156"/>
<evidence type="ECO:0000313" key="2">
    <source>
        <dbReference type="EMBL" id="SNU78680.1"/>
    </source>
</evidence>
<reference evidence="2 4" key="2">
    <citation type="submission" date="2017-06" db="EMBL/GenBank/DDBJ databases">
        <authorList>
            <consortium name="Pathogen Informatics"/>
        </authorList>
    </citation>
    <scope>NUCLEOTIDE SEQUENCE [LARGE SCALE GENOMIC DNA]</scope>
    <source>
        <strain evidence="2 4">NCTC12230</strain>
    </source>
</reference>
<evidence type="ECO:0000313" key="4">
    <source>
        <dbReference type="Proteomes" id="UP000215033"/>
    </source>
</evidence>
<organism evidence="2 4">
    <name type="scientific">Neisseria zoodegmatis</name>
    <dbReference type="NCBI Taxonomy" id="326523"/>
    <lineage>
        <taxon>Bacteria</taxon>
        <taxon>Pseudomonadati</taxon>
        <taxon>Pseudomonadota</taxon>
        <taxon>Betaproteobacteria</taxon>
        <taxon>Neisseriales</taxon>
        <taxon>Neisseriaceae</taxon>
        <taxon>Neisseria</taxon>
    </lineage>
</organism>
<proteinExistence type="predicted"/>
<evidence type="ECO:0000313" key="3">
    <source>
        <dbReference type="Proteomes" id="UP000193466"/>
    </source>
</evidence>
<reference evidence="1 3" key="1">
    <citation type="submission" date="2017-01" db="EMBL/GenBank/DDBJ databases">
        <authorList>
            <person name="Wolfgang W.J."/>
            <person name="Cole J."/>
            <person name="Wroblewski D."/>
            <person name="Mcginnis J."/>
            <person name="Musser K.A."/>
        </authorList>
    </citation>
    <scope>NUCLEOTIDE SEQUENCE [LARGE SCALE GENOMIC DNA]</scope>
    <source>
        <strain evidence="1 3">DSM 21643</strain>
    </source>
</reference>
<dbReference type="RefSeq" id="WP_085364231.1">
    <property type="nucleotide sequence ID" value="NZ_LT906434.1"/>
</dbReference>
<dbReference type="AlphaFoldDB" id="A0AB38DND8"/>
<dbReference type="Proteomes" id="UP000215033">
    <property type="component" value="Chromosome 1"/>
</dbReference>
<sequence length="115" mass="13090">MTTYQELVSRVLAVKHAGIEMGLAKAREQQPFIEQVSRKLDATSWDYTVQMDKDFGVTFNVERGIVDFKNQYQAVKQALEAQFEVGFSVADCTPVLDVFCRRSGYGCRLVFKELP</sequence>
<protein>
    <submittedName>
        <fullName evidence="2">Phage protein</fullName>
    </submittedName>
</protein>
<gene>
    <name evidence="1" type="ORF">BWD10_10165</name>
    <name evidence="2" type="ORF">SAMEA4504057_00156</name>
</gene>
<keyword evidence="3" id="KW-1185">Reference proteome</keyword>